<accession>A0A5B1BM88</accession>
<name>A0A5B1BM88_MYCSI</name>
<dbReference type="InterPro" id="IPR014710">
    <property type="entry name" value="RmlC-like_jellyroll"/>
</dbReference>
<dbReference type="InterPro" id="IPR000595">
    <property type="entry name" value="cNMP-bd_dom"/>
</dbReference>
<dbReference type="Pfam" id="PF00027">
    <property type="entry name" value="cNMP_binding"/>
    <property type="match status" value="1"/>
</dbReference>
<dbReference type="InterPro" id="IPR018490">
    <property type="entry name" value="cNMP-bd_dom_sf"/>
</dbReference>
<dbReference type="PANTHER" id="PTHR23011:SF28">
    <property type="entry name" value="CYCLIC NUCLEOTIDE-BINDING DOMAIN CONTAINING PROTEIN"/>
    <property type="match status" value="1"/>
</dbReference>
<keyword evidence="3" id="KW-1185">Reference proteome</keyword>
<sequence length="199" mass="21418">MKSNAGHGEDARHREDVRRLREFTAFDKFSDADLERLVRAAHRTSTSAPWPMIHEQTPADACYILLSGEAGVYVGRDLIAVLRPGEVIGESVLRHGKLRSATVTTTGPAEVLRIERDDLASLLDTIPALRETMDATVARHAPVVAAQPAAPKPKRGKVNAAVPADLVDRFEQAANGAGVSVAAALEDALVQWIDRNSTA</sequence>
<dbReference type="SUPFAM" id="SSF51206">
    <property type="entry name" value="cAMP-binding domain-like"/>
    <property type="match status" value="1"/>
</dbReference>
<protein>
    <submittedName>
        <fullName evidence="2">Cyclic nucleotide-binding domain-containing protein</fullName>
    </submittedName>
</protein>
<proteinExistence type="predicted"/>
<dbReference type="SMART" id="SM00100">
    <property type="entry name" value="cNMP"/>
    <property type="match status" value="1"/>
</dbReference>
<gene>
    <name evidence="2" type="ORF">F0Q45_16485</name>
</gene>
<dbReference type="OrthoDB" id="4619743at2"/>
<dbReference type="CDD" id="cd00038">
    <property type="entry name" value="CAP_ED"/>
    <property type="match status" value="1"/>
</dbReference>
<reference evidence="2 3" key="1">
    <citation type="submission" date="2019-09" db="EMBL/GenBank/DDBJ databases">
        <title>Report of infection by Mycobacterium simiae a patient suffering from pulmonary tuberculosis.</title>
        <authorList>
            <person name="Mohanty P.S."/>
            <person name="Bansal A.K."/>
            <person name="Singh H."/>
            <person name="Sharma S."/>
            <person name="Patil S.A."/>
            <person name="Upadhaya P."/>
            <person name="Singh P.K."/>
            <person name="Kumar D."/>
            <person name="Kumar S."/>
            <person name="Singh R.K."/>
            <person name="Chaudhary B."/>
        </authorList>
    </citation>
    <scope>NUCLEOTIDE SEQUENCE [LARGE SCALE GENOMIC DNA]</scope>
    <source>
        <strain evidence="2 3">JAL-560-SIM</strain>
    </source>
</reference>
<evidence type="ECO:0000259" key="1">
    <source>
        <dbReference type="PROSITE" id="PS50042"/>
    </source>
</evidence>
<feature type="domain" description="Cyclic nucleotide-binding" evidence="1">
    <location>
        <begin position="25"/>
        <end position="140"/>
    </location>
</feature>
<dbReference type="PANTHER" id="PTHR23011">
    <property type="entry name" value="CYCLIC NUCLEOTIDE-BINDING DOMAIN CONTAINING PROTEIN"/>
    <property type="match status" value="1"/>
</dbReference>
<dbReference type="Proteomes" id="UP000324701">
    <property type="component" value="Unassembled WGS sequence"/>
</dbReference>
<dbReference type="RefSeq" id="WP_149654960.1">
    <property type="nucleotide sequence ID" value="NZ_VTZN01000105.1"/>
</dbReference>
<dbReference type="GO" id="GO:0006355">
    <property type="term" value="P:regulation of DNA-templated transcription"/>
    <property type="evidence" value="ECO:0007669"/>
    <property type="project" value="InterPro"/>
</dbReference>
<evidence type="ECO:0000313" key="3">
    <source>
        <dbReference type="Proteomes" id="UP000324701"/>
    </source>
</evidence>
<organism evidence="2 3">
    <name type="scientific">Mycobacterium simiae</name>
    <name type="common">Mycobacterium habana</name>
    <dbReference type="NCBI Taxonomy" id="1784"/>
    <lineage>
        <taxon>Bacteria</taxon>
        <taxon>Bacillati</taxon>
        <taxon>Actinomycetota</taxon>
        <taxon>Actinomycetes</taxon>
        <taxon>Mycobacteriales</taxon>
        <taxon>Mycobacteriaceae</taxon>
        <taxon>Mycobacterium</taxon>
        <taxon>Mycobacterium simiae complex</taxon>
    </lineage>
</organism>
<dbReference type="Gene3D" id="2.60.120.10">
    <property type="entry name" value="Jelly Rolls"/>
    <property type="match status" value="1"/>
</dbReference>
<comment type="caution">
    <text evidence="2">The sequence shown here is derived from an EMBL/GenBank/DDBJ whole genome shotgun (WGS) entry which is preliminary data.</text>
</comment>
<dbReference type="EMBL" id="VTZN01000105">
    <property type="protein sequence ID" value="KAA1249191.1"/>
    <property type="molecule type" value="Genomic_DNA"/>
</dbReference>
<dbReference type="PROSITE" id="PS50042">
    <property type="entry name" value="CNMP_BINDING_3"/>
    <property type="match status" value="1"/>
</dbReference>
<evidence type="ECO:0000313" key="2">
    <source>
        <dbReference type="EMBL" id="KAA1249191.1"/>
    </source>
</evidence>
<dbReference type="AlphaFoldDB" id="A0A5B1BM88"/>